<dbReference type="OMA" id="DTPWANP"/>
<name>N1QLX4_SPHMS</name>
<feature type="compositionally biased region" description="Low complexity" evidence="6">
    <location>
        <begin position="177"/>
        <end position="191"/>
    </location>
</feature>
<dbReference type="HOGENOM" id="CLU_387330_0_0_1"/>
<dbReference type="GO" id="GO:0005654">
    <property type="term" value="C:nucleoplasm"/>
    <property type="evidence" value="ECO:0007669"/>
    <property type="project" value="UniProtKB-ARBA"/>
</dbReference>
<accession>N1QLX4</accession>
<dbReference type="eggNOG" id="ENOG502S14R">
    <property type="taxonomic scope" value="Eukaryota"/>
</dbReference>
<gene>
    <name evidence="7" type="ORF">SEPMUDRAFT_130022</name>
</gene>
<organism evidence="7 8">
    <name type="scientific">Sphaerulina musiva (strain SO2202)</name>
    <name type="common">Poplar stem canker fungus</name>
    <name type="synonym">Septoria musiva</name>
    <dbReference type="NCBI Taxonomy" id="692275"/>
    <lineage>
        <taxon>Eukaryota</taxon>
        <taxon>Fungi</taxon>
        <taxon>Dikarya</taxon>
        <taxon>Ascomycota</taxon>
        <taxon>Pezizomycotina</taxon>
        <taxon>Dothideomycetes</taxon>
        <taxon>Dothideomycetidae</taxon>
        <taxon>Mycosphaerellales</taxon>
        <taxon>Mycosphaerellaceae</taxon>
        <taxon>Sphaerulina</taxon>
    </lineage>
</organism>
<evidence type="ECO:0000256" key="2">
    <source>
        <dbReference type="ARBA" id="ARBA00022491"/>
    </source>
</evidence>
<dbReference type="Proteomes" id="UP000016931">
    <property type="component" value="Unassembled WGS sequence"/>
</dbReference>
<protein>
    <submittedName>
        <fullName evidence="7">Uncharacterized protein</fullName>
    </submittedName>
</protein>
<evidence type="ECO:0000256" key="3">
    <source>
        <dbReference type="ARBA" id="ARBA00023015"/>
    </source>
</evidence>
<feature type="region of interest" description="Disordered" evidence="6">
    <location>
        <begin position="686"/>
        <end position="734"/>
    </location>
</feature>
<evidence type="ECO:0000313" key="8">
    <source>
        <dbReference type="Proteomes" id="UP000016931"/>
    </source>
</evidence>
<feature type="region of interest" description="Disordered" evidence="6">
    <location>
        <begin position="1"/>
        <end position="314"/>
    </location>
</feature>
<feature type="compositionally biased region" description="Basic residues" evidence="6">
    <location>
        <begin position="271"/>
        <end position="283"/>
    </location>
</feature>
<feature type="compositionally biased region" description="Basic residues" evidence="6">
    <location>
        <begin position="9"/>
        <end position="19"/>
    </location>
</feature>
<comment type="subcellular location">
    <subcellularLocation>
        <location evidence="1">Nucleus</location>
    </subcellularLocation>
</comment>
<evidence type="ECO:0000256" key="1">
    <source>
        <dbReference type="ARBA" id="ARBA00004123"/>
    </source>
</evidence>
<dbReference type="RefSeq" id="XP_016765353.1">
    <property type="nucleotide sequence ID" value="XM_016902324.1"/>
</dbReference>
<dbReference type="PANTHER" id="PTHR21964">
    <property type="entry name" value="BREAST CANCER METASTASIS-SUPPRESSOR 1"/>
    <property type="match status" value="1"/>
</dbReference>
<dbReference type="STRING" id="692275.N1QLX4"/>
<proteinExistence type="predicted"/>
<keyword evidence="3" id="KW-0805">Transcription regulation</keyword>
<keyword evidence="5" id="KW-0539">Nucleus</keyword>
<keyword evidence="2" id="KW-0678">Repressor</keyword>
<feature type="compositionally biased region" description="Low complexity" evidence="6">
    <location>
        <begin position="20"/>
        <end position="48"/>
    </location>
</feature>
<keyword evidence="8" id="KW-1185">Reference proteome</keyword>
<dbReference type="GO" id="GO:0010468">
    <property type="term" value="P:regulation of gene expression"/>
    <property type="evidence" value="ECO:0007669"/>
    <property type="project" value="UniProtKB-ARBA"/>
</dbReference>
<feature type="compositionally biased region" description="Low complexity" evidence="6">
    <location>
        <begin position="202"/>
        <end position="211"/>
    </location>
</feature>
<dbReference type="AlphaFoldDB" id="N1QLX4"/>
<dbReference type="SMART" id="SM01401">
    <property type="entry name" value="Sds3"/>
    <property type="match status" value="1"/>
</dbReference>
<dbReference type="InterPro" id="IPR013907">
    <property type="entry name" value="Sds3"/>
</dbReference>
<feature type="region of interest" description="Disordered" evidence="6">
    <location>
        <begin position="606"/>
        <end position="627"/>
    </location>
</feature>
<evidence type="ECO:0000256" key="4">
    <source>
        <dbReference type="ARBA" id="ARBA00023163"/>
    </source>
</evidence>
<dbReference type="GeneID" id="27899461"/>
<dbReference type="Pfam" id="PF08598">
    <property type="entry name" value="Sds3"/>
    <property type="match status" value="1"/>
</dbReference>
<dbReference type="OrthoDB" id="20886at2759"/>
<feature type="compositionally biased region" description="Polar residues" evidence="6">
    <location>
        <begin position="606"/>
        <end position="618"/>
    </location>
</feature>
<evidence type="ECO:0000256" key="6">
    <source>
        <dbReference type="SAM" id="MobiDB-lite"/>
    </source>
</evidence>
<dbReference type="EMBL" id="KB456260">
    <property type="protein sequence ID" value="EMF17232.1"/>
    <property type="molecule type" value="Genomic_DNA"/>
</dbReference>
<evidence type="ECO:0000313" key="7">
    <source>
        <dbReference type="EMBL" id="EMF17232.1"/>
    </source>
</evidence>
<evidence type="ECO:0000256" key="5">
    <source>
        <dbReference type="ARBA" id="ARBA00023242"/>
    </source>
</evidence>
<keyword evidence="4" id="KW-0804">Transcription</keyword>
<reference evidence="7 8" key="1">
    <citation type="journal article" date="2012" name="PLoS Pathog.">
        <title>Diverse lifestyles and strategies of plant pathogenesis encoded in the genomes of eighteen Dothideomycetes fungi.</title>
        <authorList>
            <person name="Ohm R.A."/>
            <person name="Feau N."/>
            <person name="Henrissat B."/>
            <person name="Schoch C.L."/>
            <person name="Horwitz B.A."/>
            <person name="Barry K.W."/>
            <person name="Condon B.J."/>
            <person name="Copeland A.C."/>
            <person name="Dhillon B."/>
            <person name="Glaser F."/>
            <person name="Hesse C.N."/>
            <person name="Kosti I."/>
            <person name="LaButti K."/>
            <person name="Lindquist E.A."/>
            <person name="Lucas S."/>
            <person name="Salamov A.A."/>
            <person name="Bradshaw R.E."/>
            <person name="Ciuffetti L."/>
            <person name="Hamelin R.C."/>
            <person name="Kema G.H.J."/>
            <person name="Lawrence C."/>
            <person name="Scott J.A."/>
            <person name="Spatafora J.W."/>
            <person name="Turgeon B.G."/>
            <person name="de Wit P.J.G.M."/>
            <person name="Zhong S."/>
            <person name="Goodwin S.B."/>
            <person name="Grigoriev I.V."/>
        </authorList>
    </citation>
    <scope>NUCLEOTIDE SEQUENCE [LARGE SCALE GENOMIC DNA]</scope>
    <source>
        <strain evidence="7 8">SO2202</strain>
    </source>
</reference>
<sequence length="734" mass="79706">MTTPARPGSSHHNHAHNYNHNHLDASANPNATTAAATVSARSPSSPTRFDNPRPSISPLSAKASPSAIREHAVQPDPAATATSRNHDDDDGSSILSEPEDELDAQAQQSQPDHVLATSEELAAHQSLEVDSEAETERLDQTPHKNRIQIGETGKTPSKLIQAATLEDELSDPPSPLPTGLGATSSTSTTDTLGKKRKRSDTADSSLSSADSELAESPRKRSHSAAPTNVPGTTLADAENTAVEPQDTAEELAVVSELKQPEVPTSSAKGNGKAKRGPKPKGRGKKDANKDAGAEDPETVAQTAEQSAEAKAKAAEEVKHKPAAAIAFEELAKQFAAFREKMINEKLAATNAELDLLNQPDSRHPEYLRQIACVNVRKAKQVSEAHAFYKFKLESLRRTTLGERSQLHSQYFQHARQLREDVMQQLGDDWYKIQNERRQNNQQEDESYIYKFPTKKSDQIKQQAKYNQEVSVLSGVAKYIGFPAAPNITGADRDMLEDDLKAMKISKRTQQPASHSQPVYFPNRATLIPPQSERIAHEQFIEQNPWARPQGPMMNHLTPNIAHTPDWAEPGTGTKQFARNLGIAVGPSQRVSPHATPLPQRRALFEQSSAGTTHASSDPTDPLPSADRAKQLNSDKDLASPLIVTKHRLNGDQLTGFRNISNISGASTIDAPGSAEKEPSTAAFLPSAAKEVSGAQHDFDTTPLQRQVAEVRRQSEQQPFRGPGEGVVHASGERS</sequence>